<dbReference type="Gene3D" id="3.30.565.10">
    <property type="entry name" value="Histidine kinase-like ATPase, C-terminal domain"/>
    <property type="match status" value="1"/>
</dbReference>
<dbReference type="InterPro" id="IPR004358">
    <property type="entry name" value="Sig_transdc_His_kin-like_C"/>
</dbReference>
<keyword evidence="8" id="KW-0418">Kinase</keyword>
<dbReference type="RefSeq" id="WP_190864637.1">
    <property type="nucleotide sequence ID" value="NZ_JACXIY010000027.1"/>
</dbReference>
<dbReference type="CDD" id="cd06225">
    <property type="entry name" value="HAMP"/>
    <property type="match status" value="1"/>
</dbReference>
<dbReference type="GO" id="GO:0000155">
    <property type="term" value="F:phosphorelay sensor kinase activity"/>
    <property type="evidence" value="ECO:0007669"/>
    <property type="project" value="InterPro"/>
</dbReference>
<evidence type="ECO:0000259" key="13">
    <source>
        <dbReference type="PROSITE" id="PS50109"/>
    </source>
</evidence>
<evidence type="ECO:0000256" key="6">
    <source>
        <dbReference type="ARBA" id="ARBA00022679"/>
    </source>
</evidence>
<dbReference type="PROSITE" id="PS50885">
    <property type="entry name" value="HAMP"/>
    <property type="match status" value="1"/>
</dbReference>
<evidence type="ECO:0000256" key="3">
    <source>
        <dbReference type="ARBA" id="ARBA00012438"/>
    </source>
</evidence>
<dbReference type="InterPro" id="IPR003594">
    <property type="entry name" value="HATPase_dom"/>
</dbReference>
<sequence>MSVSRKLFLAMASFIVAMCFVFAFMTQLVLRDILEVMIGEMSQQDVGELTERLLQYYETNGQSWEGVDSLEVPDSAWKHHREASFILLSDGKQLLYRAGGEKEALVKRFGARTFIESGGNTVGWLYYYDPDIGYLSQLRYAVKNSVTVVLVMAAILFTIVSLLVAFWLSRRLTAPIRRLIPFLDRLGKGELGLQAPVEGKDEYGKITVAFNQMSKELHRTEEVRKNLVADVAHELRTPLTIIRGKLDLAQQSGQPVEPETLLPLQDELIRLTRLVDDLHQLSLAEARKLPLTLAPTSVPELLRRVVERIGPDAEDKQIAVRLSAEDEVPLIVADPNRLTQVFLNLLVNALRYTPSGGAIDIDVAALTDPGRAGKLLQVRIKDTGIGIPAEQLPYLFNRFYRTDEARARSSGGMGLGLAIAKEFVRAHNGTIEAESVVRHGTTFTVRLPV</sequence>
<proteinExistence type="predicted"/>
<dbReference type="CDD" id="cd00075">
    <property type="entry name" value="HATPase"/>
    <property type="match status" value="1"/>
</dbReference>
<dbReference type="InterPro" id="IPR003661">
    <property type="entry name" value="HisK_dim/P_dom"/>
</dbReference>
<dbReference type="SUPFAM" id="SSF55874">
    <property type="entry name" value="ATPase domain of HSP90 chaperone/DNA topoisomerase II/histidine kinase"/>
    <property type="match status" value="1"/>
</dbReference>
<comment type="catalytic activity">
    <reaction evidence="1">
        <text>ATP + protein L-histidine = ADP + protein N-phospho-L-histidine.</text>
        <dbReference type="EC" id="2.7.13.3"/>
    </reaction>
</comment>
<dbReference type="SMART" id="SM00388">
    <property type="entry name" value="HisKA"/>
    <property type="match status" value="1"/>
</dbReference>
<dbReference type="CDD" id="cd00082">
    <property type="entry name" value="HisKA"/>
    <property type="match status" value="1"/>
</dbReference>
<evidence type="ECO:0000313" key="15">
    <source>
        <dbReference type="EMBL" id="MBD2871132.1"/>
    </source>
</evidence>
<dbReference type="InterPro" id="IPR003660">
    <property type="entry name" value="HAMP_dom"/>
</dbReference>
<keyword evidence="10" id="KW-0902">Two-component regulatory system</keyword>
<keyword evidence="5" id="KW-0597">Phosphoprotein</keyword>
<comment type="subcellular location">
    <subcellularLocation>
        <location evidence="2">Cell membrane</location>
        <topology evidence="2">Multi-pass membrane protein</topology>
    </subcellularLocation>
</comment>
<dbReference type="AlphaFoldDB" id="A0A927CQB8"/>
<feature type="domain" description="Histidine kinase" evidence="13">
    <location>
        <begin position="230"/>
        <end position="449"/>
    </location>
</feature>
<protein>
    <recommendedName>
        <fullName evidence="3">histidine kinase</fullName>
        <ecNumber evidence="3">2.7.13.3</ecNumber>
    </recommendedName>
</protein>
<dbReference type="InterPro" id="IPR005467">
    <property type="entry name" value="His_kinase_dom"/>
</dbReference>
<evidence type="ECO:0000256" key="9">
    <source>
        <dbReference type="ARBA" id="ARBA00022840"/>
    </source>
</evidence>
<evidence type="ECO:0000256" key="12">
    <source>
        <dbReference type="SAM" id="Phobius"/>
    </source>
</evidence>
<dbReference type="FunFam" id="3.30.565.10:FF:000006">
    <property type="entry name" value="Sensor histidine kinase WalK"/>
    <property type="match status" value="1"/>
</dbReference>
<dbReference type="PRINTS" id="PR00344">
    <property type="entry name" value="BCTRLSENSOR"/>
</dbReference>
<dbReference type="EC" id="2.7.13.3" evidence="3"/>
<keyword evidence="12" id="KW-1133">Transmembrane helix</keyword>
<organism evidence="15 16">
    <name type="scientific">Paenibacillus arenilitoris</name>
    <dbReference type="NCBI Taxonomy" id="2772299"/>
    <lineage>
        <taxon>Bacteria</taxon>
        <taxon>Bacillati</taxon>
        <taxon>Bacillota</taxon>
        <taxon>Bacilli</taxon>
        <taxon>Bacillales</taxon>
        <taxon>Paenibacillaceae</taxon>
        <taxon>Paenibacillus</taxon>
    </lineage>
</organism>
<keyword evidence="4" id="KW-1003">Cell membrane</keyword>
<evidence type="ECO:0000256" key="7">
    <source>
        <dbReference type="ARBA" id="ARBA00022741"/>
    </source>
</evidence>
<evidence type="ECO:0000256" key="8">
    <source>
        <dbReference type="ARBA" id="ARBA00022777"/>
    </source>
</evidence>
<dbReference type="Gene3D" id="1.10.287.130">
    <property type="match status" value="1"/>
</dbReference>
<keyword evidence="12" id="KW-0812">Transmembrane</keyword>
<accession>A0A927CQB8</accession>
<dbReference type="SUPFAM" id="SSF158472">
    <property type="entry name" value="HAMP domain-like"/>
    <property type="match status" value="1"/>
</dbReference>
<dbReference type="InterPro" id="IPR036890">
    <property type="entry name" value="HATPase_C_sf"/>
</dbReference>
<keyword evidence="9" id="KW-0067">ATP-binding</keyword>
<comment type="caution">
    <text evidence="15">The sequence shown here is derived from an EMBL/GenBank/DDBJ whole genome shotgun (WGS) entry which is preliminary data.</text>
</comment>
<evidence type="ECO:0000256" key="2">
    <source>
        <dbReference type="ARBA" id="ARBA00004651"/>
    </source>
</evidence>
<feature type="domain" description="HAMP" evidence="14">
    <location>
        <begin position="170"/>
        <end position="222"/>
    </location>
</feature>
<dbReference type="SMART" id="SM00387">
    <property type="entry name" value="HATPase_c"/>
    <property type="match status" value="1"/>
</dbReference>
<dbReference type="EMBL" id="JACXIY010000027">
    <property type="protein sequence ID" value="MBD2871132.1"/>
    <property type="molecule type" value="Genomic_DNA"/>
</dbReference>
<gene>
    <name evidence="15" type="ORF">IDH41_21330</name>
</gene>
<feature type="transmembrane region" description="Helical" evidence="12">
    <location>
        <begin position="7"/>
        <end position="30"/>
    </location>
</feature>
<dbReference type="Pfam" id="PF00512">
    <property type="entry name" value="HisKA"/>
    <property type="match status" value="1"/>
</dbReference>
<dbReference type="InterPro" id="IPR036097">
    <property type="entry name" value="HisK_dim/P_sf"/>
</dbReference>
<reference evidence="15" key="1">
    <citation type="submission" date="2020-09" db="EMBL/GenBank/DDBJ databases">
        <title>A novel bacterium of genus Paenibacillus, isolated from South China Sea.</title>
        <authorList>
            <person name="Huang H."/>
            <person name="Mo K."/>
            <person name="Hu Y."/>
        </authorList>
    </citation>
    <scope>NUCLEOTIDE SEQUENCE</scope>
    <source>
        <strain evidence="15">IB182493</strain>
    </source>
</reference>
<keyword evidence="7" id="KW-0547">Nucleotide-binding</keyword>
<dbReference type="PANTHER" id="PTHR43547:SF2">
    <property type="entry name" value="HYBRID SIGNAL TRANSDUCTION HISTIDINE KINASE C"/>
    <property type="match status" value="1"/>
</dbReference>
<dbReference type="PANTHER" id="PTHR43547">
    <property type="entry name" value="TWO-COMPONENT HISTIDINE KINASE"/>
    <property type="match status" value="1"/>
</dbReference>
<dbReference type="GO" id="GO:0005886">
    <property type="term" value="C:plasma membrane"/>
    <property type="evidence" value="ECO:0007669"/>
    <property type="project" value="UniProtKB-SubCell"/>
</dbReference>
<dbReference type="SUPFAM" id="SSF47384">
    <property type="entry name" value="Homodimeric domain of signal transducing histidine kinase"/>
    <property type="match status" value="1"/>
</dbReference>
<evidence type="ECO:0000256" key="11">
    <source>
        <dbReference type="ARBA" id="ARBA00023136"/>
    </source>
</evidence>
<dbReference type="Proteomes" id="UP000632125">
    <property type="component" value="Unassembled WGS sequence"/>
</dbReference>
<keyword evidence="11 12" id="KW-0472">Membrane</keyword>
<evidence type="ECO:0000256" key="5">
    <source>
        <dbReference type="ARBA" id="ARBA00022553"/>
    </source>
</evidence>
<evidence type="ECO:0000313" key="16">
    <source>
        <dbReference type="Proteomes" id="UP000632125"/>
    </source>
</evidence>
<dbReference type="Pfam" id="PF00672">
    <property type="entry name" value="HAMP"/>
    <property type="match status" value="1"/>
</dbReference>
<dbReference type="Gene3D" id="6.10.340.10">
    <property type="match status" value="1"/>
</dbReference>
<keyword evidence="16" id="KW-1185">Reference proteome</keyword>
<keyword evidence="6" id="KW-0808">Transferase</keyword>
<dbReference type="Pfam" id="PF02518">
    <property type="entry name" value="HATPase_c"/>
    <property type="match status" value="1"/>
</dbReference>
<evidence type="ECO:0000256" key="4">
    <source>
        <dbReference type="ARBA" id="ARBA00022475"/>
    </source>
</evidence>
<dbReference type="PROSITE" id="PS50109">
    <property type="entry name" value="HIS_KIN"/>
    <property type="match status" value="1"/>
</dbReference>
<evidence type="ECO:0000256" key="10">
    <source>
        <dbReference type="ARBA" id="ARBA00023012"/>
    </source>
</evidence>
<evidence type="ECO:0000256" key="1">
    <source>
        <dbReference type="ARBA" id="ARBA00000085"/>
    </source>
</evidence>
<name>A0A927CQB8_9BACL</name>
<dbReference type="SMART" id="SM00304">
    <property type="entry name" value="HAMP"/>
    <property type="match status" value="1"/>
</dbReference>
<evidence type="ECO:0000259" key="14">
    <source>
        <dbReference type="PROSITE" id="PS50885"/>
    </source>
</evidence>
<feature type="transmembrane region" description="Helical" evidence="12">
    <location>
        <begin position="146"/>
        <end position="168"/>
    </location>
</feature>
<dbReference type="GO" id="GO:0005524">
    <property type="term" value="F:ATP binding"/>
    <property type="evidence" value="ECO:0007669"/>
    <property type="project" value="UniProtKB-KW"/>
</dbReference>